<organism evidence="1 2">
    <name type="scientific">Pseudonocardia cypriaca</name>
    <dbReference type="NCBI Taxonomy" id="882449"/>
    <lineage>
        <taxon>Bacteria</taxon>
        <taxon>Bacillati</taxon>
        <taxon>Actinomycetota</taxon>
        <taxon>Actinomycetes</taxon>
        <taxon>Pseudonocardiales</taxon>
        <taxon>Pseudonocardiaceae</taxon>
        <taxon>Pseudonocardia</taxon>
    </lineage>
</organism>
<dbReference type="AlphaFoldDB" id="A0A543FPI3"/>
<dbReference type="EMBL" id="VFPH01000003">
    <property type="protein sequence ID" value="TQM35753.1"/>
    <property type="molecule type" value="Genomic_DNA"/>
</dbReference>
<keyword evidence="2" id="KW-1185">Reference proteome</keyword>
<protein>
    <submittedName>
        <fullName evidence="1">Uncharacterized protein</fullName>
    </submittedName>
</protein>
<dbReference type="Proteomes" id="UP000319818">
    <property type="component" value="Unassembled WGS sequence"/>
</dbReference>
<gene>
    <name evidence="1" type="ORF">FB388_7193</name>
</gene>
<reference evidence="1 2" key="1">
    <citation type="submission" date="2019-06" db="EMBL/GenBank/DDBJ databases">
        <title>Sequencing the genomes of 1000 actinobacteria strains.</title>
        <authorList>
            <person name="Klenk H.-P."/>
        </authorList>
    </citation>
    <scope>NUCLEOTIDE SEQUENCE [LARGE SCALE GENOMIC DNA]</scope>
    <source>
        <strain evidence="1 2">DSM 45511</strain>
    </source>
</reference>
<comment type="caution">
    <text evidence="1">The sequence shown here is derived from an EMBL/GenBank/DDBJ whole genome shotgun (WGS) entry which is preliminary data.</text>
</comment>
<evidence type="ECO:0000313" key="1">
    <source>
        <dbReference type="EMBL" id="TQM35753.1"/>
    </source>
</evidence>
<proteinExistence type="predicted"/>
<accession>A0A543FPI3</accession>
<name>A0A543FPI3_9PSEU</name>
<evidence type="ECO:0000313" key="2">
    <source>
        <dbReference type="Proteomes" id="UP000319818"/>
    </source>
</evidence>
<sequence length="59" mass="6148">MPVPAALHTDPIRRLLRLSRRLLGRPRGAALSPSAAPLTHSGAGHGCCPCWVELPGEAG</sequence>